<dbReference type="InterPro" id="IPR036291">
    <property type="entry name" value="NAD(P)-bd_dom_sf"/>
</dbReference>
<dbReference type="InterPro" id="IPR002347">
    <property type="entry name" value="SDR_fam"/>
</dbReference>
<sequence>MLRADSVFLIVCVHVGSFPSQHMEVTCCMHLETGKHLTSRKRRASWSGVVNCHKTLVWPQNETWQQWPAFISQRLVGRVATIMGAQLSALLSPRGSWSLNAWLTVALDQLVQSYFIRERVIGADCATNARGKRVLVTGANTGIGKETARMLAGMGAHVIIACRSKSKGELAAAEIRTSLQRKGTHTTAGLLDVVELDLGSLESVRKLAATLKAENTLLDALILNAGILGVPLETSKDGVPEMHFAVNHLGHFLLTLLLLDAMNPQGRIVVVASLAYVFHALDLDDIGYQRRPYWSFEAYGSSKLCNLIFNRTLARKLSGSSCGRDLTVNAVHPGMVHTEVSRNLGTVISWLYDAMISHILISPRCGALGSVYCATSPQLSTHSGGFYYHITKEHQLSSSDCNPSTEEKLWSMSAQLVGLTSAELGRFGFLLKE</sequence>
<dbReference type="Gene3D" id="3.40.50.720">
    <property type="entry name" value="NAD(P)-binding Rossmann-like Domain"/>
    <property type="match status" value="1"/>
</dbReference>
<dbReference type="Pfam" id="PF00106">
    <property type="entry name" value="adh_short"/>
    <property type="match status" value="1"/>
</dbReference>
<protein>
    <submittedName>
        <fullName evidence="2">Retinol dehydrogenase 12</fullName>
    </submittedName>
</protein>
<dbReference type="AlphaFoldDB" id="A0A5J4Z4I6"/>
<dbReference type="PANTHER" id="PTHR43157">
    <property type="entry name" value="PHOSPHATIDYLINOSITOL-GLYCAN BIOSYNTHESIS CLASS F PROTEIN-RELATED"/>
    <property type="match status" value="1"/>
</dbReference>
<accession>A0A5J4Z4I6</accession>
<dbReference type="Proteomes" id="UP000324585">
    <property type="component" value="Unassembled WGS sequence"/>
</dbReference>
<dbReference type="PRINTS" id="PR00081">
    <property type="entry name" value="GDHRDH"/>
</dbReference>
<evidence type="ECO:0000313" key="2">
    <source>
        <dbReference type="EMBL" id="KAA8498566.1"/>
    </source>
</evidence>
<keyword evidence="3" id="KW-1185">Reference proteome</keyword>
<keyword evidence="1" id="KW-0560">Oxidoreductase</keyword>
<dbReference type="OMA" id="RSWFHYI"/>
<dbReference type="EMBL" id="VRMN01000001">
    <property type="protein sequence ID" value="KAA8498566.1"/>
    <property type="molecule type" value="Genomic_DNA"/>
</dbReference>
<dbReference type="GO" id="GO:0016491">
    <property type="term" value="F:oxidoreductase activity"/>
    <property type="evidence" value="ECO:0007669"/>
    <property type="project" value="UniProtKB-KW"/>
</dbReference>
<reference evidence="3" key="1">
    <citation type="journal article" date="2019" name="Nat. Commun.">
        <title>Expansion of phycobilisome linker gene families in mesophilic red algae.</title>
        <authorList>
            <person name="Lee J."/>
            <person name="Kim D."/>
            <person name="Bhattacharya D."/>
            <person name="Yoon H.S."/>
        </authorList>
    </citation>
    <scope>NUCLEOTIDE SEQUENCE [LARGE SCALE GENOMIC DNA]</scope>
    <source>
        <strain evidence="3">CCMP 1328</strain>
    </source>
</reference>
<proteinExistence type="predicted"/>
<organism evidence="2 3">
    <name type="scientific">Porphyridium purpureum</name>
    <name type="common">Red alga</name>
    <name type="synonym">Porphyridium cruentum</name>
    <dbReference type="NCBI Taxonomy" id="35688"/>
    <lineage>
        <taxon>Eukaryota</taxon>
        <taxon>Rhodophyta</taxon>
        <taxon>Bangiophyceae</taxon>
        <taxon>Porphyridiales</taxon>
        <taxon>Porphyridiaceae</taxon>
        <taxon>Porphyridium</taxon>
    </lineage>
</organism>
<gene>
    <name evidence="2" type="ORF">FVE85_6151</name>
</gene>
<dbReference type="PANTHER" id="PTHR43157:SF64">
    <property type="entry name" value="RETINOL DEHYDROGENASE 14"/>
    <property type="match status" value="1"/>
</dbReference>
<evidence type="ECO:0000256" key="1">
    <source>
        <dbReference type="ARBA" id="ARBA00023002"/>
    </source>
</evidence>
<dbReference type="SUPFAM" id="SSF51735">
    <property type="entry name" value="NAD(P)-binding Rossmann-fold domains"/>
    <property type="match status" value="1"/>
</dbReference>
<evidence type="ECO:0000313" key="3">
    <source>
        <dbReference type="Proteomes" id="UP000324585"/>
    </source>
</evidence>
<name>A0A5J4Z4I6_PORPP</name>
<dbReference type="OrthoDB" id="191139at2759"/>
<comment type="caution">
    <text evidence="2">The sequence shown here is derived from an EMBL/GenBank/DDBJ whole genome shotgun (WGS) entry which is preliminary data.</text>
</comment>